<feature type="domain" description="F-box" evidence="2">
    <location>
        <begin position="122"/>
        <end position="168"/>
    </location>
</feature>
<dbReference type="PROSITE" id="PS50181">
    <property type="entry name" value="FBOX"/>
    <property type="match status" value="1"/>
</dbReference>
<dbReference type="SUPFAM" id="SSF81383">
    <property type="entry name" value="F-box domain"/>
    <property type="match status" value="1"/>
</dbReference>
<evidence type="ECO:0000313" key="3">
    <source>
        <dbReference type="EMBL" id="KZM27199.1"/>
    </source>
</evidence>
<feature type="compositionally biased region" description="Polar residues" evidence="1">
    <location>
        <begin position="45"/>
        <end position="61"/>
    </location>
</feature>
<sequence>MQPALATTGASRHEDALKAPSCLDQGTSSRAARSGQPSHFLPTPRRTSPSVPDRQTGSCSPFATPDKAADVPEMASTGLAEAFARLSTSDSRQHALETLFTELTPHEWRFVKSLASKQTFQSDIIGQLPVELVTHVFSYLDTTTPWRLQLVSRSWAERLRSLVVLKNNLDSWYGGTVDLQRANLNFCRCKARSVRAFRNGPRSAQPDSSFTISAKLGLTQLLVHDNLIWLDENHHQVRLLNMRSWTSQTLNGVARERIRNVFASGEIVVFTTLTTAYVAELNSTGPLRRFRVSNSKLLSVVTCRERTVACAAYLQAGLLVYIWNFDTQQGRSISLSYDDSLFLGCQLNLAADQPEVGLLLQTASETIVLCLLDPAISQNAPRCPKILYYRLTYAGECLLASEHVLEGYDHDQLTHSDRRGLRFVPASHDGLFMLQGKSIHPLQFDESLSSFTIPYHHGLNATSLPIVWWKDTFIEAGTKDHIFVHREPRDCEDLLINDMYMLPEREGALEGVGSWEVIHTSSTGVSQGR</sequence>
<dbReference type="EMBL" id="JYNV01000077">
    <property type="protein sequence ID" value="KZM27199.1"/>
    <property type="molecule type" value="Genomic_DNA"/>
</dbReference>
<dbReference type="InterPro" id="IPR001810">
    <property type="entry name" value="F-box_dom"/>
</dbReference>
<reference evidence="3 4" key="1">
    <citation type="journal article" date="2016" name="Sci. Rep.">
        <title>Draft genome sequencing and secretome analysis of fungal phytopathogen Ascochyta rabiei provides insight into the necrotrophic effector repertoire.</title>
        <authorList>
            <person name="Verma S."/>
            <person name="Gazara R.K."/>
            <person name="Nizam S."/>
            <person name="Parween S."/>
            <person name="Chattopadhyay D."/>
            <person name="Verma P.K."/>
        </authorList>
    </citation>
    <scope>NUCLEOTIDE SEQUENCE [LARGE SCALE GENOMIC DNA]</scope>
    <source>
        <strain evidence="3 4">ArDII</strain>
    </source>
</reference>
<keyword evidence="4" id="KW-1185">Reference proteome</keyword>
<feature type="compositionally biased region" description="Polar residues" evidence="1">
    <location>
        <begin position="24"/>
        <end position="37"/>
    </location>
</feature>
<evidence type="ECO:0000259" key="2">
    <source>
        <dbReference type="PROSITE" id="PS50181"/>
    </source>
</evidence>
<protein>
    <recommendedName>
        <fullName evidence="2">F-box domain-containing protein</fullName>
    </recommendedName>
</protein>
<dbReference type="AlphaFoldDB" id="A0A163KRN6"/>
<organism evidence="3 4">
    <name type="scientific">Didymella rabiei</name>
    <name type="common">Chickpea ascochyta blight fungus</name>
    <name type="synonym">Mycosphaerella rabiei</name>
    <dbReference type="NCBI Taxonomy" id="5454"/>
    <lineage>
        <taxon>Eukaryota</taxon>
        <taxon>Fungi</taxon>
        <taxon>Dikarya</taxon>
        <taxon>Ascomycota</taxon>
        <taxon>Pezizomycotina</taxon>
        <taxon>Dothideomycetes</taxon>
        <taxon>Pleosporomycetidae</taxon>
        <taxon>Pleosporales</taxon>
        <taxon>Pleosporineae</taxon>
        <taxon>Didymellaceae</taxon>
        <taxon>Ascochyta</taxon>
    </lineage>
</organism>
<dbReference type="Proteomes" id="UP000076837">
    <property type="component" value="Unassembled WGS sequence"/>
</dbReference>
<dbReference type="Pfam" id="PF12937">
    <property type="entry name" value="F-box-like"/>
    <property type="match status" value="1"/>
</dbReference>
<accession>A0A163KRN6</accession>
<comment type="caution">
    <text evidence="3">The sequence shown here is derived from an EMBL/GenBank/DDBJ whole genome shotgun (WGS) entry which is preliminary data.</text>
</comment>
<proteinExistence type="predicted"/>
<dbReference type="STRING" id="5454.A0A163KRN6"/>
<feature type="region of interest" description="Disordered" evidence="1">
    <location>
        <begin position="1"/>
        <end position="68"/>
    </location>
</feature>
<name>A0A163KRN6_DIDRA</name>
<evidence type="ECO:0000256" key="1">
    <source>
        <dbReference type="SAM" id="MobiDB-lite"/>
    </source>
</evidence>
<dbReference type="InterPro" id="IPR036047">
    <property type="entry name" value="F-box-like_dom_sf"/>
</dbReference>
<gene>
    <name evidence="3" type="ORF">ST47_g1666</name>
</gene>
<dbReference type="Gene3D" id="1.20.1280.50">
    <property type="match status" value="1"/>
</dbReference>
<evidence type="ECO:0000313" key="4">
    <source>
        <dbReference type="Proteomes" id="UP000076837"/>
    </source>
</evidence>